<protein>
    <recommendedName>
        <fullName evidence="6">NAC domain-containing protein</fullName>
    </recommendedName>
</protein>
<evidence type="ECO:0000256" key="5">
    <source>
        <dbReference type="SAM" id="MobiDB-lite"/>
    </source>
</evidence>
<keyword evidence="2" id="KW-0238">DNA-binding</keyword>
<feature type="region of interest" description="Disordered" evidence="5">
    <location>
        <begin position="421"/>
        <end position="448"/>
    </location>
</feature>
<dbReference type="Pfam" id="PF02365">
    <property type="entry name" value="NAM"/>
    <property type="match status" value="1"/>
</dbReference>
<dbReference type="AlphaFoldDB" id="A0A9Q0FD43"/>
<keyword evidence="1" id="KW-0805">Transcription regulation</keyword>
<name>A0A9Q0FD43_9ROSI</name>
<dbReference type="GO" id="GO:0003677">
    <property type="term" value="F:DNA binding"/>
    <property type="evidence" value="ECO:0007669"/>
    <property type="project" value="UniProtKB-KW"/>
</dbReference>
<evidence type="ECO:0000256" key="3">
    <source>
        <dbReference type="ARBA" id="ARBA00023163"/>
    </source>
</evidence>
<dbReference type="SUPFAM" id="SSF101941">
    <property type="entry name" value="NAC domain"/>
    <property type="match status" value="1"/>
</dbReference>
<feature type="domain" description="NAC" evidence="6">
    <location>
        <begin position="16"/>
        <end position="169"/>
    </location>
</feature>
<reference evidence="7" key="1">
    <citation type="submission" date="2022-02" db="EMBL/GenBank/DDBJ databases">
        <authorList>
            <person name="Henning P.M."/>
            <person name="McCubbin A.G."/>
            <person name="Shore J.S."/>
        </authorList>
    </citation>
    <scope>NUCLEOTIDE SEQUENCE</scope>
    <source>
        <strain evidence="7">F60SS</strain>
        <tissue evidence="7">Leaves</tissue>
    </source>
</reference>
<dbReference type="Gene3D" id="2.170.150.80">
    <property type="entry name" value="NAC domain"/>
    <property type="match status" value="1"/>
</dbReference>
<dbReference type="PANTHER" id="PTHR31719:SF43">
    <property type="entry name" value="NAC TRANSCRIPTION FACTOR 56"/>
    <property type="match status" value="1"/>
</dbReference>
<evidence type="ECO:0000259" key="6">
    <source>
        <dbReference type="PROSITE" id="PS51005"/>
    </source>
</evidence>
<dbReference type="Proteomes" id="UP001141552">
    <property type="component" value="Unassembled WGS sequence"/>
</dbReference>
<dbReference type="PROSITE" id="PS51005">
    <property type="entry name" value="NAC"/>
    <property type="match status" value="1"/>
</dbReference>
<dbReference type="GO" id="GO:0006355">
    <property type="term" value="P:regulation of DNA-templated transcription"/>
    <property type="evidence" value="ECO:0007669"/>
    <property type="project" value="InterPro"/>
</dbReference>
<keyword evidence="8" id="KW-1185">Reference proteome</keyword>
<feature type="compositionally biased region" description="Acidic residues" evidence="5">
    <location>
        <begin position="432"/>
        <end position="441"/>
    </location>
</feature>
<dbReference type="EMBL" id="JAKUCV010006149">
    <property type="protein sequence ID" value="KAJ4828530.1"/>
    <property type="molecule type" value="Genomic_DNA"/>
</dbReference>
<evidence type="ECO:0000313" key="8">
    <source>
        <dbReference type="Proteomes" id="UP001141552"/>
    </source>
</evidence>
<keyword evidence="3" id="KW-0804">Transcription</keyword>
<dbReference type="OrthoDB" id="774757at2759"/>
<keyword evidence="4" id="KW-0539">Nucleus</keyword>
<accession>A0A9Q0FD43</accession>
<dbReference type="InterPro" id="IPR036093">
    <property type="entry name" value="NAC_dom_sf"/>
</dbReference>
<evidence type="ECO:0000256" key="1">
    <source>
        <dbReference type="ARBA" id="ARBA00023015"/>
    </source>
</evidence>
<reference evidence="7" key="2">
    <citation type="journal article" date="2023" name="Plants (Basel)">
        <title>Annotation of the Turnera subulata (Passifloraceae) Draft Genome Reveals the S-Locus Evolved after the Divergence of Turneroideae from Passifloroideae in a Stepwise Manner.</title>
        <authorList>
            <person name="Henning P.M."/>
            <person name="Roalson E.H."/>
            <person name="Mir W."/>
            <person name="McCubbin A.G."/>
            <person name="Shore J.S."/>
        </authorList>
    </citation>
    <scope>NUCLEOTIDE SEQUENCE</scope>
    <source>
        <strain evidence="7">F60SS</strain>
    </source>
</reference>
<dbReference type="InterPro" id="IPR003441">
    <property type="entry name" value="NAC-dom"/>
</dbReference>
<dbReference type="PANTHER" id="PTHR31719">
    <property type="entry name" value="NAC TRANSCRIPTION FACTOR 56"/>
    <property type="match status" value="1"/>
</dbReference>
<evidence type="ECO:0000256" key="4">
    <source>
        <dbReference type="ARBA" id="ARBA00023242"/>
    </source>
</evidence>
<organism evidence="7 8">
    <name type="scientific">Turnera subulata</name>
    <dbReference type="NCBI Taxonomy" id="218843"/>
    <lineage>
        <taxon>Eukaryota</taxon>
        <taxon>Viridiplantae</taxon>
        <taxon>Streptophyta</taxon>
        <taxon>Embryophyta</taxon>
        <taxon>Tracheophyta</taxon>
        <taxon>Spermatophyta</taxon>
        <taxon>Magnoliopsida</taxon>
        <taxon>eudicotyledons</taxon>
        <taxon>Gunneridae</taxon>
        <taxon>Pentapetalae</taxon>
        <taxon>rosids</taxon>
        <taxon>fabids</taxon>
        <taxon>Malpighiales</taxon>
        <taxon>Passifloraceae</taxon>
        <taxon>Turnera</taxon>
    </lineage>
</organism>
<gene>
    <name evidence="7" type="ORF">Tsubulata_002861</name>
</gene>
<evidence type="ECO:0000256" key="2">
    <source>
        <dbReference type="ARBA" id="ARBA00023125"/>
    </source>
</evidence>
<proteinExistence type="predicted"/>
<evidence type="ECO:0000313" key="7">
    <source>
        <dbReference type="EMBL" id="KAJ4828530.1"/>
    </source>
</evidence>
<sequence length="490" mass="54433">MQGDGKFMHANATNGLPPGFRFAPTDEDLVGCYLSRKVTYQNSWAFDSQPVIPECDIYGEEQPWHIFQRLGLNIHNDLHLFTKLKRMAKGSRFNRKIGLTGAGWHGVDSGTPVVVGGLEATRKRFNYWKTDKKQGKHDCVGQECCWTMIEYSVDSPSPSDWTLCIVRNNCSVVKESNDLGASTTSEKKRCAGETRKKFSRKRKLDDASSESKVISSRKRKLDNASSESDHIICASETASEPATEPVLQVESFSLDDFSDADFWETNPAADDVSNDFLADISSFDPEACIWEMADRKANPDFEQAPPDNIQASQSGPVTNEGEEKDVNVYPMFADLQSLCNGEKGDCNSHSYDWHVCSTDGDFWETNPPTDDVSNDFLADISSFDPEAYIWEMADKKANPDFEQTPPEIPSTPVSLLTPIQASESESAGPDTNEAEEKDANDDQMYGDLQSLCSGEKGHGNSSHCYGCHVDFFSNMLFKDIGGHGWHVASY</sequence>
<comment type="caution">
    <text evidence="7">The sequence shown here is derived from an EMBL/GenBank/DDBJ whole genome shotgun (WGS) entry which is preliminary data.</text>
</comment>